<dbReference type="RefSeq" id="WP_155982892.1">
    <property type="nucleotide sequence ID" value="NZ_CP010822.1"/>
</dbReference>
<reference evidence="2" key="1">
    <citation type="journal article" date="2015" name="PLoS ONE">
        <title>Complete Genome Sequence of Thermus aquaticus Y51MC23.</title>
        <authorList>
            <person name="Brumm P.J."/>
            <person name="Monsma S."/>
            <person name="Keough B."/>
            <person name="Jasinovica S."/>
            <person name="Ferguson E."/>
            <person name="Schoenfeld T."/>
            <person name="Lodes M."/>
            <person name="Mead D.A."/>
        </authorList>
    </citation>
    <scope>NUCLEOTIDE SEQUENCE [LARGE SCALE GENOMIC DNA]</scope>
    <source>
        <strain evidence="2">BAA-2747 / Y51MC23</strain>
    </source>
</reference>
<name>A0ABN4IF02_THEA5</name>
<accession>A0ABN4IF02</accession>
<proteinExistence type="predicted"/>
<keyword evidence="2" id="KW-1185">Reference proteome</keyword>
<organism evidence="1 2">
    <name type="scientific">Thermus aquaticus (strain ATCC BAA-2747 / Y51MC23)</name>
    <dbReference type="NCBI Taxonomy" id="498848"/>
    <lineage>
        <taxon>Bacteria</taxon>
        <taxon>Thermotogati</taxon>
        <taxon>Deinococcota</taxon>
        <taxon>Deinococci</taxon>
        <taxon>Thermales</taxon>
        <taxon>Thermaceae</taxon>
        <taxon>Thermus</taxon>
    </lineage>
</organism>
<evidence type="ECO:0000313" key="1">
    <source>
        <dbReference type="EMBL" id="ALJ90034.1"/>
    </source>
</evidence>
<dbReference type="EMBL" id="CP010822">
    <property type="protein sequence ID" value="ALJ90034.1"/>
    <property type="molecule type" value="Genomic_DNA"/>
</dbReference>
<sequence length="122" mass="13732">MLPGVWVRRASEVDPDTGAEMVVEVYSYGDGVIYYRASVSGVDAEPTASWLLPYLATAPFDGNPQVESKRWVEESLPKVRQGNPLKRQVGEGVFTLSGAPKRFYTLEVSHRDYESWLSQHLR</sequence>
<gene>
    <name evidence="1" type="ORF">TO73_0171</name>
</gene>
<evidence type="ECO:0000313" key="2">
    <source>
        <dbReference type="Proteomes" id="UP000058660"/>
    </source>
</evidence>
<protein>
    <submittedName>
        <fullName evidence="1">Uncharacterized protein</fullName>
    </submittedName>
</protein>
<dbReference type="Proteomes" id="UP000058660">
    <property type="component" value="Chromosome"/>
</dbReference>